<gene>
    <name evidence="1" type="ORF">BGE01nite_38390</name>
</gene>
<dbReference type="AlphaFoldDB" id="A0A512MCU4"/>
<protein>
    <submittedName>
        <fullName evidence="1">Uncharacterized protein</fullName>
    </submittedName>
</protein>
<proteinExistence type="predicted"/>
<organism evidence="1 2">
    <name type="scientific">Brevifollis gellanilyticus</name>
    <dbReference type="NCBI Taxonomy" id="748831"/>
    <lineage>
        <taxon>Bacteria</taxon>
        <taxon>Pseudomonadati</taxon>
        <taxon>Verrucomicrobiota</taxon>
        <taxon>Verrucomicrobiia</taxon>
        <taxon>Verrucomicrobiales</taxon>
        <taxon>Verrucomicrobiaceae</taxon>
    </lineage>
</organism>
<dbReference type="RefSeq" id="WP_146852598.1">
    <property type="nucleotide sequence ID" value="NZ_BKAG01000031.1"/>
</dbReference>
<evidence type="ECO:0000313" key="1">
    <source>
        <dbReference type="EMBL" id="GEP44548.1"/>
    </source>
</evidence>
<comment type="caution">
    <text evidence="1">The sequence shown here is derived from an EMBL/GenBank/DDBJ whole genome shotgun (WGS) entry which is preliminary data.</text>
</comment>
<reference evidence="1 2" key="1">
    <citation type="submission" date="2019-07" db="EMBL/GenBank/DDBJ databases">
        <title>Whole genome shotgun sequence of Brevifollis gellanilyticus NBRC 108608.</title>
        <authorList>
            <person name="Hosoyama A."/>
            <person name="Uohara A."/>
            <person name="Ohji S."/>
            <person name="Ichikawa N."/>
        </authorList>
    </citation>
    <scope>NUCLEOTIDE SEQUENCE [LARGE SCALE GENOMIC DNA]</scope>
    <source>
        <strain evidence="1 2">NBRC 108608</strain>
    </source>
</reference>
<evidence type="ECO:0000313" key="2">
    <source>
        <dbReference type="Proteomes" id="UP000321577"/>
    </source>
</evidence>
<accession>A0A512MCU4</accession>
<keyword evidence="2" id="KW-1185">Reference proteome</keyword>
<dbReference type="EMBL" id="BKAG01000031">
    <property type="protein sequence ID" value="GEP44548.1"/>
    <property type="molecule type" value="Genomic_DNA"/>
</dbReference>
<dbReference type="Proteomes" id="UP000321577">
    <property type="component" value="Unassembled WGS sequence"/>
</dbReference>
<sequence>MRAILCLILVFFALVFESPAVTLEAMLGSSTVSGELVGLAPSSKAISFKIKQASGEEIEVEIYRLNSSSRDKAFAWMSQTARVNAARLPHLRFAATKRLSNVKDPMDLARLGIEAMFGKNTRTDHVLAVHNAGAAATGQISSYQLVKQIKSGQDPYKGIWKEELWPVDNQVVAGLQPGQTRQMAFLPVVEGQSKSVFTASASRGGLSTVEKKQVKFEAVYLMAFDDAGHLIYFAKV</sequence>
<name>A0A512MCU4_9BACT</name>